<dbReference type="InterPro" id="IPR022225">
    <property type="entry name" value="Phage_tail_fibre_N"/>
</dbReference>
<protein>
    <submittedName>
        <fullName evidence="2">Phage tail protein</fullName>
    </submittedName>
</protein>
<dbReference type="RefSeq" id="WP_347307909.1">
    <property type="nucleotide sequence ID" value="NZ_JBAJEX010000003.1"/>
</dbReference>
<dbReference type="Pfam" id="PF12571">
    <property type="entry name" value="Phage_tail_fib"/>
    <property type="match status" value="1"/>
</dbReference>
<organism evidence="2 3">
    <name type="scientific">Thiobacter aerophilum</name>
    <dbReference type="NCBI Taxonomy" id="3121275"/>
    <lineage>
        <taxon>Bacteria</taxon>
        <taxon>Pseudomonadati</taxon>
        <taxon>Pseudomonadota</taxon>
        <taxon>Betaproteobacteria</taxon>
        <taxon>Burkholderiales</taxon>
        <taxon>Thiobacteraceae</taxon>
        <taxon>Thiobacter</taxon>
    </lineage>
</organism>
<proteinExistence type="predicted"/>
<evidence type="ECO:0000259" key="1">
    <source>
        <dbReference type="Pfam" id="PF12571"/>
    </source>
</evidence>
<accession>A0ABV0EDR0</accession>
<evidence type="ECO:0000313" key="3">
    <source>
        <dbReference type="Proteomes" id="UP001482231"/>
    </source>
</evidence>
<reference evidence="2 3" key="1">
    <citation type="submission" date="2024-02" db="EMBL/GenBank/DDBJ databases">
        <title>New thermophilic sulfur-oxidizing bacteria from a hot springs of the Uzon caldera (Kamchatka, Russia).</title>
        <authorList>
            <person name="Dukat A.M."/>
            <person name="Elcheninov A.G."/>
            <person name="Frolov E.N."/>
        </authorList>
    </citation>
    <scope>NUCLEOTIDE SEQUENCE [LARGE SCALE GENOMIC DNA]</scope>
    <source>
        <strain evidence="2 3">AK1</strain>
    </source>
</reference>
<keyword evidence="3" id="KW-1185">Reference proteome</keyword>
<sequence>MSEATTLDAFRARLAAAVAGEAACPVVTHMAFGRGGHTASGAAKPVDASRTALYDERLRKAATSIDRPSPTEVRVKGVITEAELVGETVSEAALVDSSGQLIAMKTFAPKVKEADERIEITLTLRF</sequence>
<gene>
    <name evidence="2" type="ORF">V6E02_06200</name>
</gene>
<name>A0ABV0EDR0_9BURK</name>
<comment type="caution">
    <text evidence="2">The sequence shown here is derived from an EMBL/GenBank/DDBJ whole genome shotgun (WGS) entry which is preliminary data.</text>
</comment>
<dbReference type="Proteomes" id="UP001482231">
    <property type="component" value="Unassembled WGS sequence"/>
</dbReference>
<feature type="domain" description="Phage tail fibre protein N-terminal" evidence="1">
    <location>
        <begin position="5"/>
        <end position="114"/>
    </location>
</feature>
<dbReference type="EMBL" id="JBAJEX010000003">
    <property type="protein sequence ID" value="MEO1766802.1"/>
    <property type="molecule type" value="Genomic_DNA"/>
</dbReference>
<evidence type="ECO:0000313" key="2">
    <source>
        <dbReference type="EMBL" id="MEO1766802.1"/>
    </source>
</evidence>